<reference evidence="9 10" key="2">
    <citation type="journal article" date="2015" name="Genome Announc.">
        <title>Expanding the biotechnology potential of lactobacilli through comparative genomics of 213 strains and associated genera.</title>
        <authorList>
            <person name="Sun Z."/>
            <person name="Harris H.M."/>
            <person name="McCann A."/>
            <person name="Guo C."/>
            <person name="Argimon S."/>
            <person name="Zhang W."/>
            <person name="Yang X."/>
            <person name="Jeffery I.B."/>
            <person name="Cooney J.C."/>
            <person name="Kagawa T.F."/>
            <person name="Liu W."/>
            <person name="Song Y."/>
            <person name="Salvetti E."/>
            <person name="Wrobel A."/>
            <person name="Rasinkangas P."/>
            <person name="Parkhill J."/>
            <person name="Rea M.C."/>
            <person name="O'Sullivan O."/>
            <person name="Ritari J."/>
            <person name="Douillard F.P."/>
            <person name="Paul Ross R."/>
            <person name="Yang R."/>
            <person name="Briner A.E."/>
            <person name="Felis G.E."/>
            <person name="de Vos W.M."/>
            <person name="Barrangou R."/>
            <person name="Klaenhammer T.R."/>
            <person name="Caufield P.W."/>
            <person name="Cui Y."/>
            <person name="Zhang H."/>
            <person name="O'Toole P.W."/>
        </authorList>
    </citation>
    <scope>NUCLEOTIDE SEQUENCE [LARGE SCALE GENOMIC DNA]</scope>
    <source>
        <strain evidence="9 10">DSM 15353</strain>
    </source>
</reference>
<feature type="domain" description="Flagellar hook-associated protein 2 N-terminal" evidence="6">
    <location>
        <begin position="25"/>
        <end position="117"/>
    </location>
</feature>
<protein>
    <recommendedName>
        <fullName evidence="5">Flagellar hook-associated protein 2</fullName>
        <shortName evidence="5">HAP2</shortName>
    </recommendedName>
    <alternativeName>
        <fullName evidence="5">Flagellar cap protein</fullName>
    </alternativeName>
</protein>
<reference evidence="8" key="1">
    <citation type="journal article" date="2014" name="Appl. Environ. Microbiol.">
        <title>Detection and genomic characterization of motility in Lactobacillus curvatus: confirmation of motility in a species outside the Lactobacillus salivarius clade.</title>
        <authorList>
            <person name="Cousin F.J."/>
            <person name="Lynch S.M."/>
            <person name="Harris H.M."/>
            <person name="McCann A."/>
            <person name="Lynch D.B."/>
            <person name="Neville B.A."/>
            <person name="Irisawa T."/>
            <person name="Okada S."/>
            <person name="Endo A."/>
            <person name="O'Toole P.W."/>
        </authorList>
    </citation>
    <scope>NUCLEOTIDE SEQUENCE</scope>
    <source>
        <strain evidence="8">KCTC 13900</strain>
    </source>
</reference>
<organism evidence="8">
    <name type="scientific">Ligilactobacillus acidipiscis</name>
    <dbReference type="NCBI Taxonomy" id="89059"/>
    <lineage>
        <taxon>Bacteria</taxon>
        <taxon>Bacillati</taxon>
        <taxon>Bacillota</taxon>
        <taxon>Bacilli</taxon>
        <taxon>Lactobacillales</taxon>
        <taxon>Lactobacillaceae</taxon>
        <taxon>Ligilactobacillus</taxon>
    </lineage>
</organism>
<evidence type="ECO:0000259" key="6">
    <source>
        <dbReference type="Pfam" id="PF02465"/>
    </source>
</evidence>
<accession>A0A0A7RKC3</accession>
<dbReference type="AlphaFoldDB" id="A0A0A7RKC3"/>
<dbReference type="InterPro" id="IPR040026">
    <property type="entry name" value="FliD"/>
</dbReference>
<dbReference type="GO" id="GO:0009421">
    <property type="term" value="C:bacterial-type flagellum filament cap"/>
    <property type="evidence" value="ECO:0007669"/>
    <property type="project" value="InterPro"/>
</dbReference>
<dbReference type="Pfam" id="PF07195">
    <property type="entry name" value="FliD_C"/>
    <property type="match status" value="1"/>
</dbReference>
<sequence length="486" mass="52521">MADITSATSAPNAGLSFLGQYSGITTDVVDQLIEAESGGKTLLQNKVTKYNQEKSAWSEISSALSNFQTKLKALQNNDSYYSKIAKSSNEDLATISGNSDAKNGGDFELLVSQLAKQTKLTGSQVSAAETNSTDLNLNGKLTFAYQGEKTDDSPETVDIDITEKDSLLDIADKINKESKNIGVSAVVINKRLVLTNNKSGAKETTLDQTKNTATLAALGLNTSADLGQAAKYSLDGIDMESDSNVISDAIDGATITLKKEIKPEDTVTLSLKNDDSKTVKAATDFVTQYNNLMSLIKSDLDVGNPSASTADSSSTNVQGKLVGDSTLQRLQSSLRNMIIQADKDNGASLSPFDMGFSVDKDGVLSLDEDKFKSQLADSPEKVHDFFYVQGEDSFDESTDTGYTAKLNNLVNEFISNDATKKGIITNKSDSIDKMVKDLNSQIDDFTARLADKREQYIAQFTQLDSIMMQADSQMQYMQSQLGVDQQ</sequence>
<dbReference type="STRING" id="89059.LAC1533_1904"/>
<dbReference type="PANTHER" id="PTHR30288:SF0">
    <property type="entry name" value="FLAGELLAR HOOK-ASSOCIATED PROTEIN 2"/>
    <property type="match status" value="1"/>
</dbReference>
<name>A0A0A7RKC3_9LACO</name>
<evidence type="ECO:0000313" key="8">
    <source>
        <dbReference type="EMBL" id="AJA33658.1"/>
    </source>
</evidence>
<comment type="subunit">
    <text evidence="2 5">Homopentamer.</text>
</comment>
<dbReference type="OrthoDB" id="9776025at2"/>
<evidence type="ECO:0000256" key="2">
    <source>
        <dbReference type="ARBA" id="ARBA00011255"/>
    </source>
</evidence>
<dbReference type="InterPro" id="IPR010809">
    <property type="entry name" value="FliD_C"/>
</dbReference>
<dbReference type="Proteomes" id="UP000051491">
    <property type="component" value="Unassembled WGS sequence"/>
</dbReference>
<keyword evidence="8" id="KW-0966">Cell projection</keyword>
<evidence type="ECO:0000256" key="5">
    <source>
        <dbReference type="RuleBase" id="RU362066"/>
    </source>
</evidence>
<keyword evidence="3" id="KW-0175">Coiled coil</keyword>
<dbReference type="EMBL" id="KM886858">
    <property type="protein sequence ID" value="AJA33658.1"/>
    <property type="molecule type" value="Genomic_DNA"/>
</dbReference>
<dbReference type="RefSeq" id="WP_010498462.1">
    <property type="nucleotide sequence ID" value="NZ_JQBK01000137.1"/>
</dbReference>
<evidence type="ECO:0000313" key="10">
    <source>
        <dbReference type="Proteomes" id="UP000051491"/>
    </source>
</evidence>
<comment type="similarity">
    <text evidence="1 5">Belongs to the FliD family.</text>
</comment>
<dbReference type="PATRIC" id="fig|89059.3.peg.453"/>
<feature type="domain" description="Flagellar hook-associated protein 2 C-terminal" evidence="7">
    <location>
        <begin position="227"/>
        <end position="470"/>
    </location>
</feature>
<evidence type="ECO:0000313" key="9">
    <source>
        <dbReference type="EMBL" id="KRN79536.1"/>
    </source>
</evidence>
<dbReference type="GO" id="GO:0005576">
    <property type="term" value="C:extracellular region"/>
    <property type="evidence" value="ECO:0007669"/>
    <property type="project" value="UniProtKB-SubCell"/>
</dbReference>
<keyword evidence="8" id="KW-0282">Flagellum</keyword>
<dbReference type="GO" id="GO:0009424">
    <property type="term" value="C:bacterial-type flagellum hook"/>
    <property type="evidence" value="ECO:0007669"/>
    <property type="project" value="UniProtKB-UniRule"/>
</dbReference>
<keyword evidence="5" id="KW-0964">Secreted</keyword>
<evidence type="ECO:0000259" key="7">
    <source>
        <dbReference type="Pfam" id="PF07195"/>
    </source>
</evidence>
<dbReference type="InterPro" id="IPR003481">
    <property type="entry name" value="FliD_N"/>
</dbReference>
<keyword evidence="8" id="KW-0969">Cilium</keyword>
<keyword evidence="4 5" id="KW-0975">Bacterial flagellum</keyword>
<dbReference type="Pfam" id="PF02465">
    <property type="entry name" value="FliD_N"/>
    <property type="match status" value="1"/>
</dbReference>
<dbReference type="GO" id="GO:0007155">
    <property type="term" value="P:cell adhesion"/>
    <property type="evidence" value="ECO:0007669"/>
    <property type="project" value="InterPro"/>
</dbReference>
<dbReference type="InterPro" id="IPR010810">
    <property type="entry name" value="Flagellin_hook_IN_motif"/>
</dbReference>
<comment type="function">
    <text evidence="5">Required for morphogenesis and for the elongation of the flagellar filament by facilitating polymerization of the flagellin monomers at the tip of growing filament. Forms a capping structure, which prevents flagellin subunits (transported through the central channel of the flagellum) from leaking out without polymerization at the distal end.</text>
</comment>
<dbReference type="Pfam" id="PF07196">
    <property type="entry name" value="Flagellin_IN"/>
    <property type="match status" value="1"/>
</dbReference>
<evidence type="ECO:0000256" key="4">
    <source>
        <dbReference type="ARBA" id="ARBA00023143"/>
    </source>
</evidence>
<gene>
    <name evidence="8" type="primary">fliD</name>
    <name evidence="9" type="ORF">IV43_GL000445</name>
</gene>
<comment type="subcellular location">
    <subcellularLocation>
        <location evidence="5">Secreted</location>
    </subcellularLocation>
    <subcellularLocation>
        <location evidence="5">Bacterial flagellum</location>
    </subcellularLocation>
</comment>
<evidence type="ECO:0000256" key="1">
    <source>
        <dbReference type="ARBA" id="ARBA00009764"/>
    </source>
</evidence>
<evidence type="ECO:0000256" key="3">
    <source>
        <dbReference type="ARBA" id="ARBA00023054"/>
    </source>
</evidence>
<dbReference type="PANTHER" id="PTHR30288">
    <property type="entry name" value="FLAGELLAR CAP/ASSEMBLY PROTEIN FLID"/>
    <property type="match status" value="1"/>
</dbReference>
<dbReference type="EMBL" id="JQBK01000137">
    <property type="protein sequence ID" value="KRN79536.1"/>
    <property type="molecule type" value="Genomic_DNA"/>
</dbReference>
<proteinExistence type="inferred from homology"/>
<dbReference type="GO" id="GO:0071973">
    <property type="term" value="P:bacterial-type flagellum-dependent cell motility"/>
    <property type="evidence" value="ECO:0007669"/>
    <property type="project" value="TreeGrafter"/>
</dbReference>